<dbReference type="InterPro" id="IPR036116">
    <property type="entry name" value="FN3_sf"/>
</dbReference>
<dbReference type="SMART" id="SM00060">
    <property type="entry name" value="FN3"/>
    <property type="match status" value="3"/>
</dbReference>
<organism evidence="13 14">
    <name type="scientific">Gadus morhua</name>
    <name type="common">Atlantic cod</name>
    <dbReference type="NCBI Taxonomy" id="8049"/>
    <lineage>
        <taxon>Eukaryota</taxon>
        <taxon>Metazoa</taxon>
        <taxon>Chordata</taxon>
        <taxon>Craniata</taxon>
        <taxon>Vertebrata</taxon>
        <taxon>Euteleostomi</taxon>
        <taxon>Actinopterygii</taxon>
        <taxon>Neopterygii</taxon>
        <taxon>Teleostei</taxon>
        <taxon>Neoteleostei</taxon>
        <taxon>Acanthomorphata</taxon>
        <taxon>Zeiogadaria</taxon>
        <taxon>Gadariae</taxon>
        <taxon>Gadiformes</taxon>
        <taxon>Gadoidei</taxon>
        <taxon>Gadidae</taxon>
        <taxon>Gadus</taxon>
    </lineage>
</organism>
<gene>
    <name evidence="13" type="primary">lifra</name>
</gene>
<evidence type="ECO:0000256" key="2">
    <source>
        <dbReference type="ARBA" id="ARBA00008921"/>
    </source>
</evidence>
<keyword evidence="9" id="KW-0325">Glycoprotein</keyword>
<comment type="subcellular location">
    <subcellularLocation>
        <location evidence="1">Membrane</location>
        <topology evidence="1">Single-pass type I membrane protein</topology>
    </subcellularLocation>
</comment>
<dbReference type="InterPro" id="IPR040817">
    <property type="entry name" value="LIFR_D2"/>
</dbReference>
<dbReference type="InterPro" id="IPR003961">
    <property type="entry name" value="FN3_dom"/>
</dbReference>
<evidence type="ECO:0000256" key="10">
    <source>
        <dbReference type="SAM" id="MobiDB-lite"/>
    </source>
</evidence>
<keyword evidence="4" id="KW-0732">Signal</keyword>
<dbReference type="InterPro" id="IPR048497">
    <property type="entry name" value="LIF-R-like_Ig-like"/>
</dbReference>
<dbReference type="OMA" id="FFLYGCK"/>
<feature type="region of interest" description="Disordered" evidence="10">
    <location>
        <begin position="877"/>
        <end position="903"/>
    </location>
</feature>
<feature type="compositionally biased region" description="Polar residues" evidence="10">
    <location>
        <begin position="981"/>
        <end position="991"/>
    </location>
</feature>
<feature type="compositionally biased region" description="Polar residues" evidence="10">
    <location>
        <begin position="1010"/>
        <end position="1021"/>
    </location>
</feature>
<name>A0A8C4Z6J6_GADMO</name>
<evidence type="ECO:0000256" key="7">
    <source>
        <dbReference type="ARBA" id="ARBA00023136"/>
    </source>
</evidence>
<dbReference type="Pfam" id="PF25552">
    <property type="entry name" value="LIFR_D4"/>
    <property type="match status" value="1"/>
</dbReference>
<dbReference type="GO" id="GO:0005886">
    <property type="term" value="C:plasma membrane"/>
    <property type="evidence" value="ECO:0007669"/>
    <property type="project" value="UniProtKB-ARBA"/>
</dbReference>
<evidence type="ECO:0000313" key="14">
    <source>
        <dbReference type="Proteomes" id="UP000694546"/>
    </source>
</evidence>
<dbReference type="Proteomes" id="UP000694546">
    <property type="component" value="Chromosome 6"/>
</dbReference>
<keyword evidence="5" id="KW-0677">Repeat</keyword>
<evidence type="ECO:0000256" key="1">
    <source>
        <dbReference type="ARBA" id="ARBA00004479"/>
    </source>
</evidence>
<feature type="domain" description="Fibronectin type-III" evidence="12">
    <location>
        <begin position="669"/>
        <end position="767"/>
    </location>
</feature>
<dbReference type="Pfam" id="PF17971">
    <property type="entry name" value="LIFR_D2"/>
    <property type="match status" value="1"/>
</dbReference>
<feature type="region of interest" description="Disordered" evidence="10">
    <location>
        <begin position="926"/>
        <end position="1050"/>
    </location>
</feature>
<evidence type="ECO:0000259" key="12">
    <source>
        <dbReference type="PROSITE" id="PS50853"/>
    </source>
</evidence>
<evidence type="ECO:0000256" key="8">
    <source>
        <dbReference type="ARBA" id="ARBA00023170"/>
    </source>
</evidence>
<evidence type="ECO:0000256" key="3">
    <source>
        <dbReference type="ARBA" id="ARBA00022692"/>
    </source>
</evidence>
<dbReference type="AlphaFoldDB" id="A0A8C4Z6J6"/>
<dbReference type="InterPro" id="IPR052672">
    <property type="entry name" value="Type1_Cytokine_Rcpt_Type2"/>
</dbReference>
<accession>A0A8C4Z6J6</accession>
<keyword evidence="3 11" id="KW-0812">Transmembrane</keyword>
<feature type="transmembrane region" description="Helical" evidence="11">
    <location>
        <begin position="766"/>
        <end position="790"/>
    </location>
</feature>
<keyword evidence="7 11" id="KW-0472">Membrane</keyword>
<feature type="compositionally biased region" description="Pro residues" evidence="10">
    <location>
        <begin position="956"/>
        <end position="972"/>
    </location>
</feature>
<keyword evidence="8" id="KW-0675">Receptor</keyword>
<reference evidence="13" key="2">
    <citation type="submission" date="2025-09" db="UniProtKB">
        <authorList>
            <consortium name="Ensembl"/>
        </authorList>
    </citation>
    <scope>IDENTIFICATION</scope>
</reference>
<dbReference type="Ensembl" id="ENSGMOT00000007999.2">
    <property type="protein sequence ID" value="ENSGMOP00000007777.2"/>
    <property type="gene ID" value="ENSGMOG00000007261.2"/>
</dbReference>
<dbReference type="Gene3D" id="2.60.40.10">
    <property type="entry name" value="Immunoglobulins"/>
    <property type="match status" value="7"/>
</dbReference>
<evidence type="ECO:0000256" key="9">
    <source>
        <dbReference type="ARBA" id="ARBA00023180"/>
    </source>
</evidence>
<dbReference type="PANTHER" id="PTHR48423">
    <property type="entry name" value="INTERLEUKIN-27 RECEPTOR SUBUNIT ALPHA"/>
    <property type="match status" value="1"/>
</dbReference>
<evidence type="ECO:0000313" key="13">
    <source>
        <dbReference type="Ensembl" id="ENSGMOP00000007777.2"/>
    </source>
</evidence>
<evidence type="ECO:0000256" key="4">
    <source>
        <dbReference type="ARBA" id="ARBA00022729"/>
    </source>
</evidence>
<sequence length="1050" mass="114854">MNGGGELPHGGVKPALTKGILRPHQSTYPSGCQCLCGRRVLTSTSTSSQTAPHTATMTHAWPMPGSSSSNIHKLKPWLICTLLSLFATHSHCNGGLDIPQEVNLLTNIDSHRSQQLSISWLGGTASTFDLIVLRTEFNETVFYETVTATQENGRHHWNWTSAEPLKCTSLSVRLRSRDGQKTSDWSTTVINRGLDDPSQTGSRMIPQDPVVLVGDNITVCCIVGERKDFGNIRYNTTVMDSVRLSRRSYATTKTNLNASTLTGTNVFCSSALNLLTGTVVFVGYPPLPTDLVCETRDLTSVICQWSPGNTHLHASRRTFYTLNGRDCAEAIPKKPPTDCRLPEWAGNWILVARNPLGQSSLSYSAQLSHRVHPVAPANLTAVAHAWNATLLWDWEYAAYAPLALACQVEITLDGHVKKRTFSGAGLRSVALLDLVPVTEYQVRVSCGAQQNFWKWGSWSKTLAFRTEIDVPEAPDLWVSLDKDNTGNVMGQVMWKPLTHRQSHGEITGYELTLWSPEENVQHTETLAPGIHETPVNLTHMAVEGRVVATLTAKNAAGVSPPASIVIPKPKSDPEPGAVSRVAGAGGGFPLSWASDANASQGYVVEWQEATCLHDCPVHWTKVAAERANVSLVSDSFRAGVRYILSLYGCSPDSTELLQRWQGYTQELVPISAVPSLTTNQRNSDIELTWQEIPEADRRGFILGYRVYLITDRQLTLYANLSGPGSRSYTVKNLPVKFYKFTVKAYTSAGEDTGSTASITMASYTDWLLLEILASLGTMTLFLFIVTFVCYKKRKWVKKAFYPDIPEPKLAGDWSRTQGPLDVKPHANSMVHIVDESAWASSKEKLVVIPEEDENEERGVRDDPVDTDEPMSIRYYNQMVDERPIRPRYPDSSESSASSLDSARTDVTYTGIQTSGSSLAFRAEPMFSQGGQQPQGGFPVSPAGRGGGYRPQVQPEVPGPDPLPVAPQSFPEPQPEKGGSFGSYQPQCSWQLDSPGDGDGDEGSIGAPSMGSPTSVASTQFLLPQEEGRSEGERSSSATTWLHDLLSSTKS</sequence>
<feature type="domain" description="Fibronectin type-III" evidence="12">
    <location>
        <begin position="470"/>
        <end position="572"/>
    </location>
</feature>
<keyword evidence="14" id="KW-1185">Reference proteome</keyword>
<dbReference type="PROSITE" id="PS50853">
    <property type="entry name" value="FN3"/>
    <property type="match status" value="2"/>
</dbReference>
<evidence type="ECO:0000256" key="5">
    <source>
        <dbReference type="ARBA" id="ARBA00022737"/>
    </source>
</evidence>
<protein>
    <recommendedName>
        <fullName evidence="12">Fibronectin type-III domain-containing protein</fullName>
    </recommendedName>
</protein>
<dbReference type="GeneTree" id="ENSGT00940000165259"/>
<reference evidence="13" key="1">
    <citation type="submission" date="2025-08" db="UniProtKB">
        <authorList>
            <consortium name="Ensembl"/>
        </authorList>
    </citation>
    <scope>IDENTIFICATION</scope>
</reference>
<evidence type="ECO:0000256" key="6">
    <source>
        <dbReference type="ARBA" id="ARBA00022989"/>
    </source>
</evidence>
<dbReference type="Pfam" id="PF00041">
    <property type="entry name" value="fn3"/>
    <property type="match status" value="1"/>
</dbReference>
<comment type="similarity">
    <text evidence="2">Belongs to the type I cytokine receptor family. Type 2 subfamily.</text>
</comment>
<dbReference type="InterPro" id="IPR013783">
    <property type="entry name" value="Ig-like_fold"/>
</dbReference>
<dbReference type="PANTHER" id="PTHR48423:SF1">
    <property type="entry name" value="INTERLEUKIN-27 RECEPTOR SUBUNIT ALPHA"/>
    <property type="match status" value="1"/>
</dbReference>
<dbReference type="Pfam" id="PF21177">
    <property type="entry name" value="LIF-R_Ig-like"/>
    <property type="match status" value="1"/>
</dbReference>
<dbReference type="SUPFAM" id="SSF49265">
    <property type="entry name" value="Fibronectin type III"/>
    <property type="match status" value="2"/>
</dbReference>
<feature type="compositionally biased region" description="Low complexity" evidence="10">
    <location>
        <begin position="891"/>
        <end position="901"/>
    </location>
</feature>
<feature type="compositionally biased region" description="Basic and acidic residues" evidence="10">
    <location>
        <begin position="879"/>
        <end position="890"/>
    </location>
</feature>
<evidence type="ECO:0000256" key="11">
    <source>
        <dbReference type="SAM" id="Phobius"/>
    </source>
</evidence>
<proteinExistence type="inferred from homology"/>
<dbReference type="CDD" id="cd00063">
    <property type="entry name" value="FN3"/>
    <property type="match status" value="1"/>
</dbReference>
<keyword evidence="6 11" id="KW-1133">Transmembrane helix</keyword>